<name>A0AAE6G5W1_MYXXA</name>
<gene>
    <name evidence="1" type="ORF">BHS09_33655</name>
</gene>
<sequence>MPLSLRPRPGRCRAPARWAHGAAGLLLAGLMGCQMKCSEPVPDAGRALASLQRESPCVPVWRAAQVDVAFKEEPEDAVQQRTDTRLERRFTVARQLRGAYRHQDRWASVLEYEAGPVRGGVSYSLQVPDVLSDLTGQVVQWTSHREPASCPTKEDGELPVLLSGDTLRDAEGRLLLLTVPNAPTTIAGDVLLPPGLVPELNFRWEDAGCTLADGTHALDVQLRVTHASRSQGPGTTVTAEVGQPARLTLDGVRYVVRVARATADVQGLCGQAVFTLVREGLLEQGQPGP</sequence>
<dbReference type="EMBL" id="CP017174">
    <property type="protein sequence ID" value="QDE71539.1"/>
    <property type="molecule type" value="Genomic_DNA"/>
</dbReference>
<reference evidence="1 2" key="1">
    <citation type="journal article" date="2019" name="Science">
        <title>Social genes are selection hotspots in kin groups of a soil microbe.</title>
        <authorList>
            <person name="Wielgoss S."/>
            <person name="Wolfensberger R."/>
            <person name="Sun L."/>
            <person name="Fiegna F."/>
            <person name="Velicer G.J."/>
        </authorList>
    </citation>
    <scope>NUCLEOTIDE SEQUENCE [LARGE SCALE GENOMIC DNA]</scope>
    <source>
        <strain evidence="1 2">MC3.5.9c15</strain>
    </source>
</reference>
<evidence type="ECO:0008006" key="3">
    <source>
        <dbReference type="Google" id="ProtNLM"/>
    </source>
</evidence>
<dbReference type="PROSITE" id="PS51257">
    <property type="entry name" value="PROKAR_LIPOPROTEIN"/>
    <property type="match status" value="1"/>
</dbReference>
<accession>A0AAE6G5W1</accession>
<evidence type="ECO:0000313" key="1">
    <source>
        <dbReference type="EMBL" id="QDE71539.1"/>
    </source>
</evidence>
<protein>
    <recommendedName>
        <fullName evidence="3">Lipoprotein</fullName>
    </recommendedName>
</protein>
<dbReference type="Proteomes" id="UP000320179">
    <property type="component" value="Chromosome"/>
</dbReference>
<evidence type="ECO:0000313" key="2">
    <source>
        <dbReference type="Proteomes" id="UP000320179"/>
    </source>
</evidence>
<organism evidence="1 2">
    <name type="scientific">Myxococcus xanthus</name>
    <dbReference type="NCBI Taxonomy" id="34"/>
    <lineage>
        <taxon>Bacteria</taxon>
        <taxon>Pseudomonadati</taxon>
        <taxon>Myxococcota</taxon>
        <taxon>Myxococcia</taxon>
        <taxon>Myxococcales</taxon>
        <taxon>Cystobacterineae</taxon>
        <taxon>Myxococcaceae</taxon>
        <taxon>Myxococcus</taxon>
    </lineage>
</organism>
<dbReference type="AlphaFoldDB" id="A0AAE6G5W1"/>
<proteinExistence type="predicted"/>